<comment type="cofactor">
    <cofactor evidence="1">
        <name>Zn(2+)</name>
        <dbReference type="ChEBI" id="CHEBI:29105"/>
    </cofactor>
</comment>
<dbReference type="SUPFAM" id="SSF55486">
    <property type="entry name" value="Metalloproteases ('zincins'), catalytic domain"/>
    <property type="match status" value="1"/>
</dbReference>
<protein>
    <submittedName>
        <fullName evidence="7">Matrixin family protein</fullName>
    </submittedName>
</protein>
<dbReference type="GO" id="GO:0006508">
    <property type="term" value="P:proteolysis"/>
    <property type="evidence" value="ECO:0007669"/>
    <property type="project" value="UniProtKB-KW"/>
</dbReference>
<sequence length="213" mass="24852">MIEVGWWKMEVFKKYIFYILLFLLIFSCEKSKENVIKNQEIVTILIQPFEDIKPQQLSEISENIKKIYPNVKVLEPIKFPKNSYYKPRSRYRADSIIKFLKLRTPENSVTIGLTNKDISATKGKIADFGIMGLGYRPGSACVASSFRLNSKNRNEQFYKIAIHELGHTQGLKHCPEKTCFMRDAEGENHTDEETDFCKNCKIVLISKHWKFDK</sequence>
<dbReference type="STRING" id="237258.SAMN04489756_11840"/>
<evidence type="ECO:0000313" key="8">
    <source>
        <dbReference type="Proteomes" id="UP000095601"/>
    </source>
</evidence>
<dbReference type="GO" id="GO:0008237">
    <property type="term" value="F:metallopeptidase activity"/>
    <property type="evidence" value="ECO:0007669"/>
    <property type="project" value="UniProtKB-KW"/>
</dbReference>
<dbReference type="PANTHER" id="PTHR15910:SF1">
    <property type="entry name" value="ARCHAEMETZINCIN-2"/>
    <property type="match status" value="1"/>
</dbReference>
<evidence type="ECO:0000313" key="7">
    <source>
        <dbReference type="EMBL" id="OEL11641.1"/>
    </source>
</evidence>
<dbReference type="GO" id="GO:0046872">
    <property type="term" value="F:metal ion binding"/>
    <property type="evidence" value="ECO:0007669"/>
    <property type="project" value="UniProtKB-KW"/>
</dbReference>
<dbReference type="EMBL" id="MKGI01000029">
    <property type="protein sequence ID" value="OEL11641.1"/>
    <property type="molecule type" value="Genomic_DNA"/>
</dbReference>
<keyword evidence="2" id="KW-0645">Protease</keyword>
<gene>
    <name evidence="7" type="ORF">BHF72_1908</name>
</gene>
<reference evidence="7 8" key="1">
    <citation type="submission" date="2016-09" db="EMBL/GenBank/DDBJ databases">
        <authorList>
            <person name="Capua I."/>
            <person name="De Benedictis P."/>
            <person name="Joannis T."/>
            <person name="Lombin L.H."/>
            <person name="Cattoli G."/>
        </authorList>
    </citation>
    <scope>NUCLEOTIDE SEQUENCE [LARGE SCALE GENOMIC DNA]</scope>
    <source>
        <strain evidence="7 8">NRS-1</strain>
    </source>
</reference>
<dbReference type="PANTHER" id="PTHR15910">
    <property type="entry name" value="ARCHAEMETZINCIN"/>
    <property type="match status" value="1"/>
</dbReference>
<dbReference type="Pfam" id="PF07998">
    <property type="entry name" value="Peptidase_M54"/>
    <property type="match status" value="1"/>
</dbReference>
<dbReference type="Gene3D" id="3.40.390.10">
    <property type="entry name" value="Collagenase (Catalytic Domain)"/>
    <property type="match status" value="1"/>
</dbReference>
<organism evidence="7 8">
    <name type="scientific">Cloacibacterium normanense</name>
    <dbReference type="NCBI Taxonomy" id="237258"/>
    <lineage>
        <taxon>Bacteria</taxon>
        <taxon>Pseudomonadati</taxon>
        <taxon>Bacteroidota</taxon>
        <taxon>Flavobacteriia</taxon>
        <taxon>Flavobacteriales</taxon>
        <taxon>Weeksellaceae</taxon>
    </lineage>
</organism>
<name>A0A1E5UFG6_9FLAO</name>
<keyword evidence="4" id="KW-0378">Hydrolase</keyword>
<dbReference type="CDD" id="cd11375">
    <property type="entry name" value="Peptidase_M54"/>
    <property type="match status" value="1"/>
</dbReference>
<comment type="caution">
    <text evidence="7">The sequence shown here is derived from an EMBL/GenBank/DDBJ whole genome shotgun (WGS) entry which is preliminary data.</text>
</comment>
<evidence type="ECO:0000256" key="4">
    <source>
        <dbReference type="ARBA" id="ARBA00022801"/>
    </source>
</evidence>
<evidence type="ECO:0000256" key="6">
    <source>
        <dbReference type="ARBA" id="ARBA00023049"/>
    </source>
</evidence>
<evidence type="ECO:0000256" key="1">
    <source>
        <dbReference type="ARBA" id="ARBA00001947"/>
    </source>
</evidence>
<keyword evidence="3" id="KW-0479">Metal-binding</keyword>
<dbReference type="InterPro" id="IPR024079">
    <property type="entry name" value="MetalloPept_cat_dom_sf"/>
</dbReference>
<dbReference type="InterPro" id="IPR012962">
    <property type="entry name" value="Pept_M54_archaemetzincn"/>
</dbReference>
<accession>A0A1E5UFG6</accession>
<evidence type="ECO:0000256" key="5">
    <source>
        <dbReference type="ARBA" id="ARBA00022833"/>
    </source>
</evidence>
<evidence type="ECO:0000256" key="2">
    <source>
        <dbReference type="ARBA" id="ARBA00022670"/>
    </source>
</evidence>
<keyword evidence="8" id="KW-1185">Reference proteome</keyword>
<dbReference type="Proteomes" id="UP000095601">
    <property type="component" value="Unassembled WGS sequence"/>
</dbReference>
<dbReference type="RefSeq" id="WP_260199804.1">
    <property type="nucleotide sequence ID" value="NZ_FNJE01000018.1"/>
</dbReference>
<dbReference type="PATRIC" id="fig|237258.4.peg.1863"/>
<keyword evidence="6" id="KW-0482">Metalloprotease</keyword>
<proteinExistence type="predicted"/>
<evidence type="ECO:0000256" key="3">
    <source>
        <dbReference type="ARBA" id="ARBA00022723"/>
    </source>
</evidence>
<dbReference type="AlphaFoldDB" id="A0A1E5UFG6"/>
<keyword evidence="5" id="KW-0862">Zinc</keyword>